<comment type="similarity">
    <text evidence="1">Belongs to the polyphosphate kinase 2 (PPK2) family. Class I subfamily.</text>
</comment>
<dbReference type="EMBL" id="CP028811">
    <property type="protein sequence ID" value="AWA29987.1"/>
    <property type="molecule type" value="Genomic_DNA"/>
</dbReference>
<keyword evidence="3" id="KW-0418">Kinase</keyword>
<dbReference type="OrthoDB" id="9775224at2"/>
<evidence type="ECO:0000256" key="3">
    <source>
        <dbReference type="ARBA" id="ARBA00022777"/>
    </source>
</evidence>
<evidence type="ECO:0000259" key="4">
    <source>
        <dbReference type="Pfam" id="PF03976"/>
    </source>
</evidence>
<dbReference type="Gene3D" id="3.40.50.300">
    <property type="entry name" value="P-loop containing nucleotide triphosphate hydrolases"/>
    <property type="match status" value="1"/>
</dbReference>
<protein>
    <submittedName>
        <fullName evidence="5">Phosphate--nucleotide phosphotransferase</fullName>
    </submittedName>
</protein>
<feature type="domain" description="Polyphosphate kinase-2-related" evidence="4">
    <location>
        <begin position="29"/>
        <end position="266"/>
    </location>
</feature>
<dbReference type="InterPro" id="IPR027417">
    <property type="entry name" value="P-loop_NTPase"/>
</dbReference>
<gene>
    <name evidence="5" type="ORF">HYN48_07810</name>
</gene>
<dbReference type="InterPro" id="IPR022488">
    <property type="entry name" value="PPK2-related"/>
</dbReference>
<organism evidence="5 6">
    <name type="scientific">Flavobacterium magnum</name>
    <dbReference type="NCBI Taxonomy" id="2162713"/>
    <lineage>
        <taxon>Bacteria</taxon>
        <taxon>Pseudomonadati</taxon>
        <taxon>Bacteroidota</taxon>
        <taxon>Flavobacteriia</taxon>
        <taxon>Flavobacteriales</taxon>
        <taxon>Flavobacteriaceae</taxon>
        <taxon>Flavobacterium</taxon>
    </lineage>
</organism>
<dbReference type="KEGG" id="fmg:HYN48_07810"/>
<sequence length="293" mass="34722">MEKIKAADFRVTEGISLSDIPTKIDIGASEDKVIKKLAKTRQKLSSMQDVMYAHKKYNVLVCFQGMDTSGKDSLIREVFREFNPRGVEVQSFKTPTSAELEHDYLWRHYIRLPEKGKFGVFNRSHYENVLISRVHPEYVLGEDIPGIESVEDIPKDFWKKRLREIRNFESHLVNNGTIIMKFFLHISKEEQRERLLRRLDEEKHNWKFSPDDLKERDCWEAYQEFYEEAINETSVRQAPWFIIPADDKDVARLITAKIIRQEMKQYKDITEPELSDEVKDRIAFYRKKLGEGK</sequence>
<dbReference type="NCBIfam" id="TIGR03709">
    <property type="entry name" value="PPK2_rel_1"/>
    <property type="match status" value="1"/>
</dbReference>
<dbReference type="PIRSF" id="PIRSF028756">
    <property type="entry name" value="PPK2_prd"/>
    <property type="match status" value="1"/>
</dbReference>
<proteinExistence type="inferred from homology"/>
<evidence type="ECO:0000313" key="6">
    <source>
        <dbReference type="Proteomes" id="UP000244193"/>
    </source>
</evidence>
<keyword evidence="2 5" id="KW-0808">Transferase</keyword>
<dbReference type="PANTHER" id="PTHR34383">
    <property type="entry name" value="POLYPHOSPHATE:AMP PHOSPHOTRANSFERASE-RELATED"/>
    <property type="match status" value="1"/>
</dbReference>
<dbReference type="AlphaFoldDB" id="A0A2S0RDH0"/>
<dbReference type="InterPro" id="IPR022300">
    <property type="entry name" value="PPK2-rel_1"/>
</dbReference>
<dbReference type="GO" id="GO:0006797">
    <property type="term" value="P:polyphosphate metabolic process"/>
    <property type="evidence" value="ECO:0007669"/>
    <property type="project" value="InterPro"/>
</dbReference>
<dbReference type="RefSeq" id="WP_108370571.1">
    <property type="nucleotide sequence ID" value="NZ_CP028811.1"/>
</dbReference>
<dbReference type="GO" id="GO:0008976">
    <property type="term" value="F:polyphosphate kinase activity"/>
    <property type="evidence" value="ECO:0007669"/>
    <property type="project" value="InterPro"/>
</dbReference>
<dbReference type="Pfam" id="PF03976">
    <property type="entry name" value="PPK2"/>
    <property type="match status" value="1"/>
</dbReference>
<dbReference type="Proteomes" id="UP000244193">
    <property type="component" value="Chromosome"/>
</dbReference>
<evidence type="ECO:0000313" key="5">
    <source>
        <dbReference type="EMBL" id="AWA29987.1"/>
    </source>
</evidence>
<dbReference type="SUPFAM" id="SSF52540">
    <property type="entry name" value="P-loop containing nucleoside triphosphate hydrolases"/>
    <property type="match status" value="1"/>
</dbReference>
<evidence type="ECO:0000256" key="2">
    <source>
        <dbReference type="ARBA" id="ARBA00022679"/>
    </source>
</evidence>
<name>A0A2S0RDH0_9FLAO</name>
<dbReference type="PANTHER" id="PTHR34383:SF3">
    <property type="entry name" value="POLYPHOSPHATE:AMP PHOSPHOTRANSFERASE"/>
    <property type="match status" value="1"/>
</dbReference>
<reference evidence="5 6" key="1">
    <citation type="submission" date="2018-04" db="EMBL/GenBank/DDBJ databases">
        <title>Genome sequencing of Flavobacterium sp. HYN0048.</title>
        <authorList>
            <person name="Yi H."/>
            <person name="Baek C."/>
        </authorList>
    </citation>
    <scope>NUCLEOTIDE SEQUENCE [LARGE SCALE GENOMIC DNA]</scope>
    <source>
        <strain evidence="5 6">HYN0048</strain>
    </source>
</reference>
<evidence type="ECO:0000256" key="1">
    <source>
        <dbReference type="ARBA" id="ARBA00009924"/>
    </source>
</evidence>
<dbReference type="InterPro" id="IPR016898">
    <property type="entry name" value="Polyphosphate_phosphotransfera"/>
</dbReference>
<accession>A0A2S0RDH0</accession>
<keyword evidence="6" id="KW-1185">Reference proteome</keyword>